<dbReference type="Pfam" id="PF19648">
    <property type="entry name" value="DUF6151"/>
    <property type="match status" value="1"/>
</dbReference>
<dbReference type="InterPro" id="IPR011057">
    <property type="entry name" value="Mss4-like_sf"/>
</dbReference>
<protein>
    <recommendedName>
        <fullName evidence="4">CENP-V/GFA domain-containing protein</fullName>
    </recommendedName>
</protein>
<evidence type="ECO:0000313" key="2">
    <source>
        <dbReference type="EMBL" id="SKA61056.1"/>
    </source>
</evidence>
<reference evidence="3" key="1">
    <citation type="submission" date="2017-02" db="EMBL/GenBank/DDBJ databases">
        <authorList>
            <person name="Varghese N."/>
            <person name="Submissions S."/>
        </authorList>
    </citation>
    <scope>NUCLEOTIDE SEQUENCE [LARGE SCALE GENOMIC DNA]</scope>
    <source>
        <strain evidence="3">DSM 22720</strain>
    </source>
</reference>
<sequence length="191" mass="21094">MTDLTFQCECGQLTGLLVNASPTLGNHLICYCDDCQRFARYLGHEEKWLDEWGGTDIYQVPPANIHIDSGAENLRCVRVKNKGIYRFYANCCRTPIANIPRYKIPLAGIPTRIIHGENKEALVGPVTYTVMGSFANGSPPSQPHPKFSVGALMKVLIFVLKKKLKGSNTPTPFFTPDGKAVSPPEKIADKD</sequence>
<dbReference type="EMBL" id="FUXU01000054">
    <property type="protein sequence ID" value="SKA61056.1"/>
    <property type="molecule type" value="Genomic_DNA"/>
</dbReference>
<dbReference type="RefSeq" id="WP_078753620.1">
    <property type="nucleotide sequence ID" value="NZ_FUXU01000054.1"/>
</dbReference>
<feature type="region of interest" description="Disordered" evidence="1">
    <location>
        <begin position="171"/>
        <end position="191"/>
    </location>
</feature>
<dbReference type="InterPro" id="IPR046149">
    <property type="entry name" value="DUF6151"/>
</dbReference>
<dbReference type="Gene3D" id="2.170.150.70">
    <property type="match status" value="1"/>
</dbReference>
<dbReference type="Proteomes" id="UP000190162">
    <property type="component" value="Unassembled WGS sequence"/>
</dbReference>
<dbReference type="SUPFAM" id="SSF51316">
    <property type="entry name" value="Mss4-like"/>
    <property type="match status" value="1"/>
</dbReference>
<proteinExistence type="predicted"/>
<evidence type="ECO:0000313" key="3">
    <source>
        <dbReference type="Proteomes" id="UP000190162"/>
    </source>
</evidence>
<organism evidence="2 3">
    <name type="scientific">Enterovibrio nigricans DSM 22720</name>
    <dbReference type="NCBI Taxonomy" id="1121868"/>
    <lineage>
        <taxon>Bacteria</taxon>
        <taxon>Pseudomonadati</taxon>
        <taxon>Pseudomonadota</taxon>
        <taxon>Gammaproteobacteria</taxon>
        <taxon>Vibrionales</taxon>
        <taxon>Vibrionaceae</taxon>
        <taxon>Enterovibrio</taxon>
    </lineage>
</organism>
<accession>A0A1T4V852</accession>
<dbReference type="OrthoDB" id="5500342at2"/>
<evidence type="ECO:0000256" key="1">
    <source>
        <dbReference type="SAM" id="MobiDB-lite"/>
    </source>
</evidence>
<dbReference type="AlphaFoldDB" id="A0A1T4V852"/>
<keyword evidence="3" id="KW-1185">Reference proteome</keyword>
<name>A0A1T4V852_9GAMM</name>
<gene>
    <name evidence="2" type="ORF">SAMN02745132_03413</name>
</gene>
<evidence type="ECO:0008006" key="4">
    <source>
        <dbReference type="Google" id="ProtNLM"/>
    </source>
</evidence>